<dbReference type="SMART" id="SM00382">
    <property type="entry name" value="AAA"/>
    <property type="match status" value="2"/>
</dbReference>
<evidence type="ECO:0000256" key="2">
    <source>
        <dbReference type="ARBA" id="ARBA00022741"/>
    </source>
</evidence>
<comment type="similarity">
    <text evidence="6">Belongs to the ClpA/ClpB family.</text>
</comment>
<accession>A0AAV7EEX1</accession>
<dbReference type="PANTHER" id="PTHR11638">
    <property type="entry name" value="ATP-DEPENDENT CLP PROTEASE"/>
    <property type="match status" value="1"/>
</dbReference>
<dbReference type="InterPro" id="IPR036628">
    <property type="entry name" value="Clp_N_dom_sf"/>
</dbReference>
<dbReference type="SUPFAM" id="SSF81923">
    <property type="entry name" value="Double Clp-N motif"/>
    <property type="match status" value="1"/>
</dbReference>
<dbReference type="InterPro" id="IPR001270">
    <property type="entry name" value="ClpA/B"/>
</dbReference>
<dbReference type="PRINTS" id="PR00300">
    <property type="entry name" value="CLPPROTEASEA"/>
</dbReference>
<dbReference type="InterPro" id="IPR041546">
    <property type="entry name" value="ClpA/ClpB_AAA_lid"/>
</dbReference>
<dbReference type="SMART" id="SM01086">
    <property type="entry name" value="ClpB_D2-small"/>
    <property type="match status" value="1"/>
</dbReference>
<keyword evidence="1 5" id="KW-0677">Repeat</keyword>
<dbReference type="PANTHER" id="PTHR11638:SF185">
    <property type="entry name" value="ATP-DEPENDENT CLP PROTEASE ATP-BINDING SUBUNIT"/>
    <property type="match status" value="1"/>
</dbReference>
<dbReference type="PROSITE" id="PS51903">
    <property type="entry name" value="CLP_R"/>
    <property type="match status" value="1"/>
</dbReference>
<dbReference type="GO" id="GO:0034605">
    <property type="term" value="P:cellular response to heat"/>
    <property type="evidence" value="ECO:0007669"/>
    <property type="project" value="TreeGrafter"/>
</dbReference>
<dbReference type="InterPro" id="IPR028299">
    <property type="entry name" value="ClpA/B_CS2"/>
</dbReference>
<dbReference type="GO" id="GO:0005524">
    <property type="term" value="F:ATP binding"/>
    <property type="evidence" value="ECO:0007669"/>
    <property type="project" value="UniProtKB-KW"/>
</dbReference>
<dbReference type="InterPro" id="IPR003593">
    <property type="entry name" value="AAA+_ATPase"/>
</dbReference>
<dbReference type="Pfam" id="PF00004">
    <property type="entry name" value="AAA"/>
    <property type="match status" value="1"/>
</dbReference>
<dbReference type="InterPro" id="IPR003959">
    <property type="entry name" value="ATPase_AAA_core"/>
</dbReference>
<dbReference type="Pfam" id="PF17871">
    <property type="entry name" value="AAA_lid_9"/>
    <property type="match status" value="1"/>
</dbReference>
<keyword evidence="3 6" id="KW-0067">ATP-binding</keyword>
<evidence type="ECO:0000256" key="1">
    <source>
        <dbReference type="ARBA" id="ARBA00022737"/>
    </source>
</evidence>
<dbReference type="FunFam" id="3.40.50.300:FF:000025">
    <property type="entry name" value="ATP-dependent Clp protease subunit"/>
    <property type="match status" value="1"/>
</dbReference>
<dbReference type="Pfam" id="PF02861">
    <property type="entry name" value="Clp_N"/>
    <property type="match status" value="1"/>
</dbReference>
<evidence type="ECO:0000256" key="7">
    <source>
        <dbReference type="SAM" id="MobiDB-lite"/>
    </source>
</evidence>
<dbReference type="Gene3D" id="1.10.8.60">
    <property type="match status" value="1"/>
</dbReference>
<dbReference type="Proteomes" id="UP000825729">
    <property type="component" value="Unassembled WGS sequence"/>
</dbReference>
<organism evidence="9 10">
    <name type="scientific">Aristolochia fimbriata</name>
    <name type="common">White veined hardy Dutchman's pipe vine</name>
    <dbReference type="NCBI Taxonomy" id="158543"/>
    <lineage>
        <taxon>Eukaryota</taxon>
        <taxon>Viridiplantae</taxon>
        <taxon>Streptophyta</taxon>
        <taxon>Embryophyta</taxon>
        <taxon>Tracheophyta</taxon>
        <taxon>Spermatophyta</taxon>
        <taxon>Magnoliopsida</taxon>
        <taxon>Magnoliidae</taxon>
        <taxon>Piperales</taxon>
        <taxon>Aristolochiaceae</taxon>
        <taxon>Aristolochia</taxon>
    </lineage>
</organism>
<dbReference type="InterPro" id="IPR019489">
    <property type="entry name" value="Clp_ATPase_C"/>
</dbReference>
<evidence type="ECO:0000256" key="6">
    <source>
        <dbReference type="RuleBase" id="RU004432"/>
    </source>
</evidence>
<dbReference type="Gene3D" id="1.10.1780.10">
    <property type="entry name" value="Clp, N-terminal domain"/>
    <property type="match status" value="1"/>
</dbReference>
<dbReference type="PROSITE" id="PS00871">
    <property type="entry name" value="CLPAB_2"/>
    <property type="match status" value="1"/>
</dbReference>
<evidence type="ECO:0000256" key="5">
    <source>
        <dbReference type="PROSITE-ProRule" id="PRU01251"/>
    </source>
</evidence>
<dbReference type="Pfam" id="PF07724">
    <property type="entry name" value="AAA_2"/>
    <property type="match status" value="1"/>
</dbReference>
<comment type="caution">
    <text evidence="9">The sequence shown here is derived from an EMBL/GenBank/DDBJ whole genome shotgun (WGS) entry which is preliminary data.</text>
</comment>
<keyword evidence="4 6" id="KW-0143">Chaperone</keyword>
<dbReference type="CDD" id="cd19499">
    <property type="entry name" value="RecA-like_ClpB_Hsp104-like"/>
    <property type="match status" value="1"/>
</dbReference>
<keyword evidence="10" id="KW-1185">Reference proteome</keyword>
<evidence type="ECO:0000256" key="4">
    <source>
        <dbReference type="ARBA" id="ARBA00023186"/>
    </source>
</evidence>
<dbReference type="PROSITE" id="PS00870">
    <property type="entry name" value="CLPAB_1"/>
    <property type="match status" value="1"/>
</dbReference>
<evidence type="ECO:0000313" key="9">
    <source>
        <dbReference type="EMBL" id="KAG9447383.1"/>
    </source>
</evidence>
<proteinExistence type="inferred from homology"/>
<feature type="domain" description="Clp R" evidence="8">
    <location>
        <begin position="98"/>
        <end position="248"/>
    </location>
</feature>
<feature type="region of interest" description="Disordered" evidence="7">
    <location>
        <begin position="252"/>
        <end position="274"/>
    </location>
</feature>
<dbReference type="GO" id="GO:0016887">
    <property type="term" value="F:ATP hydrolysis activity"/>
    <property type="evidence" value="ECO:0007669"/>
    <property type="project" value="InterPro"/>
</dbReference>
<dbReference type="InterPro" id="IPR027417">
    <property type="entry name" value="P-loop_NTPase"/>
</dbReference>
<dbReference type="InterPro" id="IPR018368">
    <property type="entry name" value="ClpA/B_CS1"/>
</dbReference>
<keyword evidence="2 6" id="KW-0547">Nucleotide-binding</keyword>
<dbReference type="SUPFAM" id="SSF52540">
    <property type="entry name" value="P-loop containing nucleoside triphosphate hydrolases"/>
    <property type="match status" value="2"/>
</dbReference>
<dbReference type="Gene3D" id="3.40.50.300">
    <property type="entry name" value="P-loop containing nucleotide triphosphate hydrolases"/>
    <property type="match status" value="3"/>
</dbReference>
<dbReference type="GO" id="GO:0005737">
    <property type="term" value="C:cytoplasm"/>
    <property type="evidence" value="ECO:0007669"/>
    <property type="project" value="TreeGrafter"/>
</dbReference>
<dbReference type="Pfam" id="PF10431">
    <property type="entry name" value="ClpB_D2-small"/>
    <property type="match status" value="1"/>
</dbReference>
<sequence length="965" mass="106008">METASSSSSAMSTRFTDFSPLLTQHRSKPLFCVHSPIVSAKFKASLDCRGRRRLLTADPIRPINLASSSCPDSRLFSSRRIGPPTRKFRRRQPISAVFERFTERAIKAVMYAQREAMGLSKDMVFTQHLLLGLVAEDRSPDGFLDSGITIDRAREAVRGIWQDDDSASPSGSSGIASPTDIPFSISSKRVFEAAVEYSRSMGYNFIAPEHISIGLFTVDDGSAGRVLERLGVNMDHLANIAVLRLQGELAKDGREPPAASNKTREKSLLGKADSAKSVGRTKDKSVLAQFCVDLTARANKGLIDPVIGRSREIRRIIQILCRRTKNNPILLGEPGVGKTAIAEGLAISIEEGDVPVFLLGKKIMSLDIGLLMAGAKERGELEARVTSLISEVKKAGDVILFIDEVHTLIGSGTVGRGSKGSGLDIANLVKPALGRGELQCIASTTVDEHRIHFEKDKALARRFQPVMINEPSQEDAIHILLGLREKYEAHHKCKFTLEAINAAVYLSARYIADRYLPDKAIDLVDEAGSRARMEAFKKRKEQQIQVLSRPPSEYWQEIRAVQAMHEVVLSNKRKYSVNQNNKDGDDGEIKGDIELISEPPIPVDDNEPAVVGPDDIAAVASLWSGIPVQQLTADERMLLVGLEEHLRKRVIGQDDAVTAISRAVKRSRVGLKDPNRPIAAMLFCGPTGVGKTELTKALAECYFGSESAMLRLDMSEYMERHTVSKIIGSPPGYVGYGEGGTLTEAVRRRPFTVILLDEIEKAHPDIFNILLQIFEDGHLTDSQGRRVSFKNTLIVMTSNVGSTPIAKGRSNTIGFFFSDDNESSSYAGMKALVMEELKGYFRPELLNRIDEVVVFRPLEKTQMLEILNIMLREVKARLMSLGIGLEVSEAIKDLVCQQGYDRSYGARPLRRAVTQLIEDVLSEALLAGNYKPGDTLVLDVDASGQPSVSNQTDQSISLSDATPTL</sequence>
<dbReference type="InterPro" id="IPR004176">
    <property type="entry name" value="Clp_R_N"/>
</dbReference>
<name>A0AAV7EEX1_ARIFI</name>
<evidence type="ECO:0000256" key="3">
    <source>
        <dbReference type="ARBA" id="ARBA00022840"/>
    </source>
</evidence>
<dbReference type="EMBL" id="JAINDJ010000005">
    <property type="protein sequence ID" value="KAG9447383.1"/>
    <property type="molecule type" value="Genomic_DNA"/>
</dbReference>
<evidence type="ECO:0000313" key="10">
    <source>
        <dbReference type="Proteomes" id="UP000825729"/>
    </source>
</evidence>
<evidence type="ECO:0000259" key="8">
    <source>
        <dbReference type="PROSITE" id="PS51903"/>
    </source>
</evidence>
<feature type="region of interest" description="Disordered" evidence="7">
    <location>
        <begin position="946"/>
        <end position="965"/>
    </location>
</feature>
<dbReference type="InterPro" id="IPR050130">
    <property type="entry name" value="ClpA_ClpB"/>
</dbReference>
<dbReference type="CDD" id="cd00009">
    <property type="entry name" value="AAA"/>
    <property type="match status" value="1"/>
</dbReference>
<protein>
    <recommendedName>
        <fullName evidence="8">Clp R domain-containing protein</fullName>
    </recommendedName>
</protein>
<dbReference type="AlphaFoldDB" id="A0AAV7EEX1"/>
<reference evidence="9 10" key="1">
    <citation type="submission" date="2021-07" db="EMBL/GenBank/DDBJ databases">
        <title>The Aristolochia fimbriata genome: insights into angiosperm evolution, floral development and chemical biosynthesis.</title>
        <authorList>
            <person name="Jiao Y."/>
        </authorList>
    </citation>
    <scope>NUCLEOTIDE SEQUENCE [LARGE SCALE GENOMIC DNA]</scope>
    <source>
        <strain evidence="9">IBCAS-2021</strain>
        <tissue evidence="9">Leaf</tissue>
    </source>
</reference>
<gene>
    <name evidence="9" type="ORF">H6P81_013511</name>
</gene>